<name>A0A377LVF0_ENTCL</name>
<accession>A0A377LVF0</accession>
<gene>
    <name evidence="1" type="primary">yfhM_5</name>
    <name evidence="1" type="ORF">NCTC10005_02722</name>
</gene>
<reference evidence="1 2" key="1">
    <citation type="submission" date="2018-06" db="EMBL/GenBank/DDBJ databases">
        <authorList>
            <consortium name="Pathogen Informatics"/>
            <person name="Doyle S."/>
        </authorList>
    </citation>
    <scope>NUCLEOTIDE SEQUENCE [LARGE SCALE GENOMIC DNA]</scope>
    <source>
        <strain evidence="1 2">NCTC10005</strain>
    </source>
</reference>
<dbReference type="EMBL" id="UGJB01000004">
    <property type="protein sequence ID" value="STQ09988.1"/>
    <property type="molecule type" value="Genomic_DNA"/>
</dbReference>
<organism evidence="1 2">
    <name type="scientific">Enterobacter cloacae</name>
    <dbReference type="NCBI Taxonomy" id="550"/>
    <lineage>
        <taxon>Bacteria</taxon>
        <taxon>Pseudomonadati</taxon>
        <taxon>Pseudomonadota</taxon>
        <taxon>Gammaproteobacteria</taxon>
        <taxon>Enterobacterales</taxon>
        <taxon>Enterobacteriaceae</taxon>
        <taxon>Enterobacter</taxon>
        <taxon>Enterobacter cloacae complex</taxon>
    </lineage>
</organism>
<evidence type="ECO:0000313" key="2">
    <source>
        <dbReference type="Proteomes" id="UP000255106"/>
    </source>
</evidence>
<protein>
    <submittedName>
        <fullName evidence="1">Protein YfhM</fullName>
    </submittedName>
</protein>
<evidence type="ECO:0000313" key="1">
    <source>
        <dbReference type="EMBL" id="STQ09988.1"/>
    </source>
</evidence>
<dbReference type="AlphaFoldDB" id="A0A377LVF0"/>
<sequence length="75" mass="8076">MITAPIPPLTSLSSMKTATPVFDIVYADASGAKKAVSGYRVRLIRERRDYYGTGQKAMAGSPSLIKKISLKASRS</sequence>
<proteinExistence type="predicted"/>
<dbReference type="Proteomes" id="UP000255106">
    <property type="component" value="Unassembled WGS sequence"/>
</dbReference>